<keyword evidence="1" id="KW-0732">Signal</keyword>
<reference evidence="6" key="1">
    <citation type="journal article" date="2023" name="Mar. Drugs">
        <title>Gemmata algarum, a Novel Planctomycete Isolated from an Algal Mat, Displays Antimicrobial Activity.</title>
        <authorList>
            <person name="Kumar G."/>
            <person name="Kallscheuer N."/>
            <person name="Kashif M."/>
            <person name="Ahamad S."/>
            <person name="Jagadeeshwari U."/>
            <person name="Pannikurungottu S."/>
            <person name="Haufschild T."/>
            <person name="Kabuu M."/>
            <person name="Sasikala C."/>
            <person name="Jogler C."/>
            <person name="Ramana C."/>
        </authorList>
    </citation>
    <scope>NUCLEOTIDE SEQUENCE [LARGE SCALE GENOMIC DNA]</scope>
    <source>
        <strain evidence="6">JC673</strain>
    </source>
</reference>
<dbReference type="Gene3D" id="2.130.10.130">
    <property type="entry name" value="Integrin alpha, N-terminal"/>
    <property type="match status" value="4"/>
</dbReference>
<dbReference type="Gene3D" id="2.60.40.10">
    <property type="entry name" value="Immunoglobulins"/>
    <property type="match status" value="2"/>
</dbReference>
<gene>
    <name evidence="5" type="ORF">R5W23_002418</name>
</gene>
<proteinExistence type="predicted"/>
<evidence type="ECO:0000256" key="1">
    <source>
        <dbReference type="ARBA" id="ARBA00022729"/>
    </source>
</evidence>
<dbReference type="Pfam" id="PF16640">
    <property type="entry name" value="Big_3_5"/>
    <property type="match status" value="1"/>
</dbReference>
<organism evidence="5 6">
    <name type="scientific">Gemmata algarum</name>
    <dbReference type="NCBI Taxonomy" id="2975278"/>
    <lineage>
        <taxon>Bacteria</taxon>
        <taxon>Pseudomonadati</taxon>
        <taxon>Planctomycetota</taxon>
        <taxon>Planctomycetia</taxon>
        <taxon>Gemmatales</taxon>
        <taxon>Gemmataceae</taxon>
        <taxon>Gemmata</taxon>
    </lineage>
</organism>
<dbReference type="SMART" id="SM00191">
    <property type="entry name" value="Int_alpha"/>
    <property type="match status" value="6"/>
</dbReference>
<evidence type="ECO:0000256" key="2">
    <source>
        <dbReference type="ARBA" id="ARBA00022737"/>
    </source>
</evidence>
<evidence type="ECO:0000313" key="6">
    <source>
        <dbReference type="Proteomes" id="UP001272242"/>
    </source>
</evidence>
<dbReference type="SUPFAM" id="SSF69318">
    <property type="entry name" value="Integrin alpha N-terminal domain"/>
    <property type="match status" value="2"/>
</dbReference>
<dbReference type="InterPro" id="IPR013519">
    <property type="entry name" value="Int_alpha_beta-p"/>
</dbReference>
<evidence type="ECO:0000256" key="3">
    <source>
        <dbReference type="ARBA" id="ARBA00023180"/>
    </source>
</evidence>
<dbReference type="RefSeq" id="WP_320687618.1">
    <property type="nucleotide sequence ID" value="NZ_JAXBLV010000189.1"/>
</dbReference>
<name>A0ABU5F0P6_9BACT</name>
<keyword evidence="2" id="KW-0677">Repeat</keyword>
<keyword evidence="6" id="KW-1185">Reference proteome</keyword>
<dbReference type="InterPro" id="IPR013783">
    <property type="entry name" value="Ig-like_fold"/>
</dbReference>
<sequence>MTRSRPRPFALEALEDRLTPVTFGSGASYDGGFNGTAVAAGDLNGDGRDDVVLGAGAGGMISYLSSASGTLTSVDTVPVVDPRRVILVDVNGDTRLDLVVANGGGQQAVVALGNGDGTFQAQIGTPIGVNALDIAAADFDGDGKLDLVVARGGVTLLRGNGTATLFDPAVQIARGSDDEFITAGDFNGDGKPDIATGIYSGDAVHVLLNNGNGTFAAPASYSLTWHGGQIEAADLNGDGRDDVVVSYHGGAEFAVFLANPDGTLRPRVEYVPNPGAPGPGGLALADLDADGDIDLVVALPGSHRARAYTNDGNGTFGNPVTVSTGITPSALALGDFNGDGLPDLASSNATSPASVTVALNTTVVSLGSFAVSAPANATVGQPVTVTIAARTPGGSTFTGFTGTVQLTATDGLATFPATITFTPADRGVKTITVVLKTVGNQTLTATATGGTGTSAPVAVATGSFAVTVPTAAIAGLPVSVTITALTGTGTPLPGYTGTVQLASTDGLAVFPATITFTPADAGVKTVNVTFRTSGTQALTATDAATGATGTSATVDVATLALVVGTPAYAAAGLPVPVTVTARDEHGNPLTGFAGTVSLTSTDGRATFPAAITFTPADHGVKTVTVTFQTGGPQTVTAAYTATGATATSDPVVVAPTSFGVTAPAGATAGQPVTVTVTARDAGGAALTGFTGTVLLISTDGLAILPVAVTFAPADQGVKIVTVTFNTPGAQTVTATYAAIGATGTSTPTAVALGTFAVSVPPEATIGQPVTVTVAARDAGGATITGFAGTVQITSTDGQATFPTTVTFTPADLGSKQITVTFRTVGAHRLTATDAALGATGTSGTVTVSAPAVAQVASTVTLTPLSGPTVFGDVAQFLVTVRQEPGLPVPTGTVSITRADTHEYIQNLFLDATGRAVLSTSRLPAGTIPLAVAYYGDANYRPSEGEGVAQVDRQARVAVGSDAGPVTTVQVFDPRTGALLQTLFPFELYNGGAKVATGDVDNDGISDIIVSAGAGAPGGHVKVYSGANYAQIASFFTFPGYTGGVNVAAGDVDNDGFADVVVGTAVANDHVKALSGRALLSGASPDFSTLASFFAYGGGNPVGVTVAAGDVDGDGRADIVTGSATFAGHVKAFNAAGQLLGSYFAYGTGYLGGIFVAAGDVDGDGRAEIITGATNAPHVKVLTRNGAERASFFAYTNANGTPAPFGVRVGTVDRDRDRLADILTGPAAAAPHLKVFRGLDPAQLLDSLVATPPGQPYSPTGIFVAGTNR</sequence>
<dbReference type="EMBL" id="JAXBLV010000189">
    <property type="protein sequence ID" value="MDY3561157.1"/>
    <property type="molecule type" value="Genomic_DNA"/>
</dbReference>
<dbReference type="SUPFAM" id="SSF49373">
    <property type="entry name" value="Invasin/intimin cell-adhesion fragments"/>
    <property type="match status" value="1"/>
</dbReference>
<keyword evidence="3" id="KW-0325">Glycoprotein</keyword>
<accession>A0ABU5F0P6</accession>
<dbReference type="Pfam" id="PF13517">
    <property type="entry name" value="FG-GAP_3"/>
    <property type="match status" value="4"/>
</dbReference>
<dbReference type="InterPro" id="IPR028994">
    <property type="entry name" value="Integrin_alpha_N"/>
</dbReference>
<dbReference type="InterPro" id="IPR013517">
    <property type="entry name" value="FG-GAP"/>
</dbReference>
<comment type="caution">
    <text evidence="5">The sequence shown here is derived from an EMBL/GenBank/DDBJ whole genome shotgun (WGS) entry which is preliminary data.</text>
</comment>
<dbReference type="InterPro" id="IPR032109">
    <property type="entry name" value="Big_3_5"/>
</dbReference>
<dbReference type="InterPro" id="IPR008964">
    <property type="entry name" value="Invasin/intimin_cell_adhesion"/>
</dbReference>
<protein>
    <submittedName>
        <fullName evidence="5">FG-GAP-like repeat-containing protein</fullName>
    </submittedName>
</protein>
<dbReference type="Proteomes" id="UP001272242">
    <property type="component" value="Unassembled WGS sequence"/>
</dbReference>
<evidence type="ECO:0000313" key="5">
    <source>
        <dbReference type="EMBL" id="MDY3561157.1"/>
    </source>
</evidence>
<dbReference type="PANTHER" id="PTHR44103:SF1">
    <property type="entry name" value="PROPROTEIN CONVERTASE P"/>
    <property type="match status" value="1"/>
</dbReference>
<dbReference type="PANTHER" id="PTHR44103">
    <property type="entry name" value="PROPROTEIN CONVERTASE P"/>
    <property type="match status" value="1"/>
</dbReference>
<evidence type="ECO:0000259" key="4">
    <source>
        <dbReference type="Pfam" id="PF16640"/>
    </source>
</evidence>
<dbReference type="Pfam" id="PF01839">
    <property type="entry name" value="FG-GAP"/>
    <property type="match status" value="3"/>
</dbReference>
<feature type="domain" description="Bacterial Ig-like" evidence="4">
    <location>
        <begin position="865"/>
        <end position="947"/>
    </location>
</feature>